<protein>
    <recommendedName>
        <fullName evidence="2">Aminoglycoside phosphotransferase domain-containing protein</fullName>
    </recommendedName>
</protein>
<sequence>MKIIGRHSEVSQGDIRRLTDILLERIPKDLVGIPLIRILAGGYSGSLVALIWFGKLDPIVMKAGPAEEIEAEHAHRLSFAGTAPSPPAPEINGVHGPIEIELDNRTDRWSCIAYSYIGGRSFEEIEHYSDFEQFLRTYVWNENRDQAPPEPTIRECLRTVARILVEKRSEEKPGMAQPLVEYLPYLAWDQGIQATLNTAAAFCPDLPDLVGFRAWWESTTENIRVAPVPDRRFLHGDARFANFLIDSVHAEVHLIDFGNAKEGHVFEDLARFEIDLLFRTTGTADDNGDLDRSQLALAVGYLLRDELAAGPVHADDNRQLRCMNMWRQVVYQEFPAMTKHGAPTMYRWFLLAECLRRTRWVANSTAKDAGVDTASLVYTICALRQHLSQNELTSSWISTAPQTLAAALHCRAAYVPTRGSERPVNTKRNEAKKAALRESAVKASTVRLLAETGQSYLSPRGMFNSEIRDVLSAGGSLQVVISNPALPDYYGMSESYEARPGNAYGIHSDLKRKSEESLDGYRMLHGEFNSLVELRLARFGLGATILLSEGGLFYEPYFRARRDRRQQVLFDSFELQFDISGLHAKTLLEETFEFYWRNSDDLESLLTRSADYDALKNSFLHLWNRSRNEHE</sequence>
<reference evidence="3 4" key="1">
    <citation type="submission" date="2021-01" db="EMBL/GenBank/DDBJ databases">
        <title>Whole genome shotgun sequence of Planotetraspora kaengkrachanensis NBRC 104272.</title>
        <authorList>
            <person name="Komaki H."/>
            <person name="Tamura T."/>
        </authorList>
    </citation>
    <scope>NUCLEOTIDE SEQUENCE [LARGE SCALE GENOMIC DNA]</scope>
    <source>
        <strain evidence="3 4">NBRC 104272</strain>
    </source>
</reference>
<dbReference type="SUPFAM" id="SSF56112">
    <property type="entry name" value="Protein kinase-like (PK-like)"/>
    <property type="match status" value="1"/>
</dbReference>
<dbReference type="Proteomes" id="UP000630097">
    <property type="component" value="Unassembled WGS sequence"/>
</dbReference>
<evidence type="ECO:0000259" key="2">
    <source>
        <dbReference type="Pfam" id="PF01636"/>
    </source>
</evidence>
<proteinExistence type="predicted"/>
<evidence type="ECO:0000313" key="4">
    <source>
        <dbReference type="Proteomes" id="UP000630097"/>
    </source>
</evidence>
<dbReference type="InterPro" id="IPR002575">
    <property type="entry name" value="Aminoglycoside_PTrfase"/>
</dbReference>
<dbReference type="Gene3D" id="3.90.1200.10">
    <property type="match status" value="1"/>
</dbReference>
<dbReference type="EMBL" id="BONV01000036">
    <property type="protein sequence ID" value="GIG83140.1"/>
    <property type="molecule type" value="Genomic_DNA"/>
</dbReference>
<keyword evidence="1" id="KW-0812">Transmembrane</keyword>
<feature type="domain" description="Aminoglycoside phosphotransferase" evidence="2">
    <location>
        <begin position="60"/>
        <end position="272"/>
    </location>
</feature>
<keyword evidence="4" id="KW-1185">Reference proteome</keyword>
<dbReference type="Pfam" id="PF01636">
    <property type="entry name" value="APH"/>
    <property type="match status" value="1"/>
</dbReference>
<keyword evidence="1" id="KW-1133">Transmembrane helix</keyword>
<name>A0A8J3V947_9ACTN</name>
<evidence type="ECO:0000256" key="1">
    <source>
        <dbReference type="SAM" id="Phobius"/>
    </source>
</evidence>
<accession>A0A8J3V947</accession>
<evidence type="ECO:0000313" key="3">
    <source>
        <dbReference type="EMBL" id="GIG83140.1"/>
    </source>
</evidence>
<dbReference type="RefSeq" id="WP_203886459.1">
    <property type="nucleotide sequence ID" value="NZ_BAABHH010000022.1"/>
</dbReference>
<organism evidence="3 4">
    <name type="scientific">Planotetraspora kaengkrachanensis</name>
    <dbReference type="NCBI Taxonomy" id="575193"/>
    <lineage>
        <taxon>Bacteria</taxon>
        <taxon>Bacillati</taxon>
        <taxon>Actinomycetota</taxon>
        <taxon>Actinomycetes</taxon>
        <taxon>Streptosporangiales</taxon>
        <taxon>Streptosporangiaceae</taxon>
        <taxon>Planotetraspora</taxon>
    </lineage>
</organism>
<dbReference type="InterPro" id="IPR011009">
    <property type="entry name" value="Kinase-like_dom_sf"/>
</dbReference>
<dbReference type="AlphaFoldDB" id="A0A8J3V947"/>
<comment type="caution">
    <text evidence="3">The sequence shown here is derived from an EMBL/GenBank/DDBJ whole genome shotgun (WGS) entry which is preliminary data.</text>
</comment>
<feature type="transmembrane region" description="Helical" evidence="1">
    <location>
        <begin position="35"/>
        <end position="53"/>
    </location>
</feature>
<gene>
    <name evidence="3" type="ORF">Pka01_62670</name>
</gene>
<keyword evidence="1" id="KW-0472">Membrane</keyword>